<dbReference type="InterPro" id="IPR013785">
    <property type="entry name" value="Aldolase_TIM"/>
</dbReference>
<comment type="cofactor">
    <cofactor evidence="1">
        <name>[4Fe-4S] cluster</name>
        <dbReference type="ChEBI" id="CHEBI:49883"/>
    </cofactor>
</comment>
<dbReference type="SUPFAM" id="SSF102114">
    <property type="entry name" value="Radical SAM enzymes"/>
    <property type="match status" value="1"/>
</dbReference>
<evidence type="ECO:0000256" key="5">
    <source>
        <dbReference type="ARBA" id="ARBA00023014"/>
    </source>
</evidence>
<evidence type="ECO:0000256" key="4">
    <source>
        <dbReference type="ARBA" id="ARBA00023004"/>
    </source>
</evidence>
<dbReference type="CDD" id="cd01335">
    <property type="entry name" value="Radical_SAM"/>
    <property type="match status" value="1"/>
</dbReference>
<dbReference type="PROSITE" id="PS51918">
    <property type="entry name" value="RADICAL_SAM"/>
    <property type="match status" value="1"/>
</dbReference>
<accession>A0ABZ2MBN4</accession>
<evidence type="ECO:0000313" key="7">
    <source>
        <dbReference type="EMBL" id="WXB19928.1"/>
    </source>
</evidence>
<dbReference type="SFLD" id="SFLDS00029">
    <property type="entry name" value="Radical_SAM"/>
    <property type="match status" value="1"/>
</dbReference>
<organism evidence="7 8">
    <name type="scientific">Pendulispora albinea</name>
    <dbReference type="NCBI Taxonomy" id="2741071"/>
    <lineage>
        <taxon>Bacteria</taxon>
        <taxon>Pseudomonadati</taxon>
        <taxon>Myxococcota</taxon>
        <taxon>Myxococcia</taxon>
        <taxon>Myxococcales</taxon>
        <taxon>Sorangiineae</taxon>
        <taxon>Pendulisporaceae</taxon>
        <taxon>Pendulispora</taxon>
    </lineage>
</organism>
<keyword evidence="8" id="KW-1185">Reference proteome</keyword>
<dbReference type="PANTHER" id="PTHR11228:SF34">
    <property type="entry name" value="TUNGSTEN-CONTAINING ALDEHYDE FERREDOXIN OXIDOREDUCTASE COFACTOR MODIFYING PROTEIN"/>
    <property type="match status" value="1"/>
</dbReference>
<evidence type="ECO:0000313" key="8">
    <source>
        <dbReference type="Proteomes" id="UP001370348"/>
    </source>
</evidence>
<keyword evidence="2" id="KW-0949">S-adenosyl-L-methionine</keyword>
<dbReference type="SFLD" id="SFLDG01386">
    <property type="entry name" value="main_SPASM_domain-containing"/>
    <property type="match status" value="1"/>
</dbReference>
<dbReference type="InterPro" id="IPR023885">
    <property type="entry name" value="4Fe4S-binding_SPASM_dom"/>
</dbReference>
<keyword evidence="3" id="KW-0479">Metal-binding</keyword>
<dbReference type="SFLD" id="SFLDG01067">
    <property type="entry name" value="SPASM/twitch_domain_containing"/>
    <property type="match status" value="1"/>
</dbReference>
<dbReference type="Proteomes" id="UP001370348">
    <property type="component" value="Chromosome"/>
</dbReference>
<dbReference type="InterPro" id="IPR050377">
    <property type="entry name" value="Radical_SAM_PqqE_MftC-like"/>
</dbReference>
<evidence type="ECO:0000259" key="6">
    <source>
        <dbReference type="PROSITE" id="PS51918"/>
    </source>
</evidence>
<dbReference type="InterPro" id="IPR058240">
    <property type="entry name" value="rSAM_sf"/>
</dbReference>
<keyword evidence="5" id="KW-0411">Iron-sulfur</keyword>
<keyword evidence="4" id="KW-0408">Iron</keyword>
<dbReference type="CDD" id="cd21109">
    <property type="entry name" value="SPASM"/>
    <property type="match status" value="1"/>
</dbReference>
<sequence>MEKHGDGYFKRAVNNQWLTLAGLMIGRSSEGVLRAIPIHPVYSSIMVTQNCNYKCVMCSFWHRHTPNELETAEIQRVTRELRELGIAQVNFTGGEPLLRSDLAEIVRQTAKNGFVMIQVTTNASLADKERLTELLEAGVGRVAISCDGVGTNHETQRGVPGAWKKNIAALDALRELRSTRFPKLEIELAMVASRHSAGDLGKILALCEEYRAVVHLQFLDNVQYFTGDADYDGDKLAPPDIDGLIDEVHHHLQHSAGIDPLLTHEGVEYIRRYLKREDPSIDRPRVSCGVGYAMVYIDSLGNVYPGCFAVSPIGNVREAPLSKIVNSERHRTLARDMFNMNCPTCPNGYAWGVFTNPRAIVREAKERAVRRLRTLAG</sequence>
<dbReference type="PANTHER" id="PTHR11228">
    <property type="entry name" value="RADICAL SAM DOMAIN PROTEIN"/>
    <property type="match status" value="1"/>
</dbReference>
<feature type="domain" description="Radical SAM core" evidence="6">
    <location>
        <begin position="35"/>
        <end position="255"/>
    </location>
</feature>
<reference evidence="7 8" key="1">
    <citation type="submission" date="2021-12" db="EMBL/GenBank/DDBJ databases">
        <title>Discovery of the Pendulisporaceae a myxobacterial family with distinct sporulation behavior and unique specialized metabolism.</title>
        <authorList>
            <person name="Garcia R."/>
            <person name="Popoff A."/>
            <person name="Bader C.D."/>
            <person name="Loehr J."/>
            <person name="Walesch S."/>
            <person name="Walt C."/>
            <person name="Boldt J."/>
            <person name="Bunk B."/>
            <person name="Haeckl F.J.F.P.J."/>
            <person name="Gunesch A.P."/>
            <person name="Birkelbach J."/>
            <person name="Nuebel U."/>
            <person name="Pietschmann T."/>
            <person name="Bach T."/>
            <person name="Mueller R."/>
        </authorList>
    </citation>
    <scope>NUCLEOTIDE SEQUENCE [LARGE SCALE GENOMIC DNA]</scope>
    <source>
        <strain evidence="7 8">MSr11954</strain>
    </source>
</reference>
<dbReference type="Pfam" id="PF13186">
    <property type="entry name" value="SPASM"/>
    <property type="match status" value="1"/>
</dbReference>
<dbReference type="InterPro" id="IPR007197">
    <property type="entry name" value="rSAM"/>
</dbReference>
<dbReference type="InterPro" id="IPR006638">
    <property type="entry name" value="Elp3/MiaA/NifB-like_rSAM"/>
</dbReference>
<dbReference type="RefSeq" id="WP_394829527.1">
    <property type="nucleotide sequence ID" value="NZ_CP089984.1"/>
</dbReference>
<dbReference type="Pfam" id="PF04055">
    <property type="entry name" value="Radical_SAM"/>
    <property type="match status" value="1"/>
</dbReference>
<dbReference type="EMBL" id="CP089984">
    <property type="protein sequence ID" value="WXB19928.1"/>
    <property type="molecule type" value="Genomic_DNA"/>
</dbReference>
<proteinExistence type="predicted"/>
<evidence type="ECO:0000256" key="3">
    <source>
        <dbReference type="ARBA" id="ARBA00022723"/>
    </source>
</evidence>
<protein>
    <submittedName>
        <fullName evidence="7">Radical SAM protein</fullName>
    </submittedName>
</protein>
<evidence type="ECO:0000256" key="1">
    <source>
        <dbReference type="ARBA" id="ARBA00001966"/>
    </source>
</evidence>
<dbReference type="SMART" id="SM00729">
    <property type="entry name" value="Elp3"/>
    <property type="match status" value="1"/>
</dbReference>
<gene>
    <name evidence="7" type="ORF">LZC94_22230</name>
</gene>
<name>A0ABZ2MBN4_9BACT</name>
<evidence type="ECO:0000256" key="2">
    <source>
        <dbReference type="ARBA" id="ARBA00022691"/>
    </source>
</evidence>
<dbReference type="Gene3D" id="3.20.20.70">
    <property type="entry name" value="Aldolase class I"/>
    <property type="match status" value="1"/>
</dbReference>